<feature type="domain" description="Transposase-associated" evidence="1">
    <location>
        <begin position="3"/>
        <end position="75"/>
    </location>
</feature>
<sequence>MDKSWMLESKYSENYVIGVFSFMEFVKSNMGSECKIRCPCRECVNVCSRSQSEVEDHLLLHGMAESYTKWVYHGEQFDFTVGSGTSYEDVAHNSEFLDGGLNDLLGDMFPTLDEDSTNHGFNSGEGEEEAKRFSKLLNDAQCALSGYSSMSKLTLLLNCCTSKFIVK</sequence>
<dbReference type="EMBL" id="BSYR01000002">
    <property type="protein sequence ID" value="GMI64022.1"/>
    <property type="molecule type" value="Genomic_DNA"/>
</dbReference>
<accession>A0A9W7LH05</accession>
<dbReference type="Pfam" id="PF13963">
    <property type="entry name" value="Transpos_assoc"/>
    <property type="match status" value="1"/>
</dbReference>
<reference evidence="2" key="1">
    <citation type="submission" date="2023-05" db="EMBL/GenBank/DDBJ databases">
        <title>Genome and transcriptome analyses reveal genes involved in the formation of fine ridges on petal epidermal cells in Hibiscus trionum.</title>
        <authorList>
            <person name="Koshimizu S."/>
            <person name="Masuda S."/>
            <person name="Ishii T."/>
            <person name="Shirasu K."/>
            <person name="Hoshino A."/>
            <person name="Arita M."/>
        </authorList>
    </citation>
    <scope>NUCLEOTIDE SEQUENCE</scope>
    <source>
        <strain evidence="2">Hamamatsu line</strain>
    </source>
</reference>
<dbReference type="Proteomes" id="UP001165190">
    <property type="component" value="Unassembled WGS sequence"/>
</dbReference>
<protein>
    <recommendedName>
        <fullName evidence="1">Transposase-associated domain-containing protein</fullName>
    </recommendedName>
</protein>
<evidence type="ECO:0000259" key="1">
    <source>
        <dbReference type="Pfam" id="PF13963"/>
    </source>
</evidence>
<dbReference type="OrthoDB" id="1932595at2759"/>
<name>A0A9W7LH05_HIBTR</name>
<proteinExistence type="predicted"/>
<organism evidence="2 3">
    <name type="scientific">Hibiscus trionum</name>
    <name type="common">Flower of an hour</name>
    <dbReference type="NCBI Taxonomy" id="183268"/>
    <lineage>
        <taxon>Eukaryota</taxon>
        <taxon>Viridiplantae</taxon>
        <taxon>Streptophyta</taxon>
        <taxon>Embryophyta</taxon>
        <taxon>Tracheophyta</taxon>
        <taxon>Spermatophyta</taxon>
        <taxon>Magnoliopsida</taxon>
        <taxon>eudicotyledons</taxon>
        <taxon>Gunneridae</taxon>
        <taxon>Pentapetalae</taxon>
        <taxon>rosids</taxon>
        <taxon>malvids</taxon>
        <taxon>Malvales</taxon>
        <taxon>Malvaceae</taxon>
        <taxon>Malvoideae</taxon>
        <taxon>Hibiscus</taxon>
    </lineage>
</organism>
<dbReference type="InterPro" id="IPR029480">
    <property type="entry name" value="Transpos_assoc"/>
</dbReference>
<evidence type="ECO:0000313" key="3">
    <source>
        <dbReference type="Proteomes" id="UP001165190"/>
    </source>
</evidence>
<keyword evidence="3" id="KW-1185">Reference proteome</keyword>
<dbReference type="AlphaFoldDB" id="A0A9W7LH05"/>
<evidence type="ECO:0000313" key="2">
    <source>
        <dbReference type="EMBL" id="GMI64022.1"/>
    </source>
</evidence>
<comment type="caution">
    <text evidence="2">The sequence shown here is derived from an EMBL/GenBank/DDBJ whole genome shotgun (WGS) entry which is preliminary data.</text>
</comment>
<gene>
    <name evidence="2" type="ORF">HRI_000071500</name>
</gene>